<dbReference type="EMBL" id="VSSQ01013425">
    <property type="protein sequence ID" value="MPM51457.1"/>
    <property type="molecule type" value="Genomic_DNA"/>
</dbReference>
<dbReference type="AlphaFoldDB" id="A0A645AEK6"/>
<comment type="caution">
    <text evidence="2">The sequence shown here is derived from an EMBL/GenBank/DDBJ whole genome shotgun (WGS) entry which is preliminary data.</text>
</comment>
<reference evidence="2" key="1">
    <citation type="submission" date="2019-08" db="EMBL/GenBank/DDBJ databases">
        <authorList>
            <person name="Kucharzyk K."/>
            <person name="Murdoch R.W."/>
            <person name="Higgins S."/>
            <person name="Loffler F."/>
        </authorList>
    </citation>
    <scope>NUCLEOTIDE SEQUENCE</scope>
</reference>
<protein>
    <recommendedName>
        <fullName evidence="3">Zinc-ribbon domain-containing protein</fullName>
    </recommendedName>
</protein>
<evidence type="ECO:0008006" key="3">
    <source>
        <dbReference type="Google" id="ProtNLM"/>
    </source>
</evidence>
<keyword evidence="1" id="KW-1133">Transmembrane helix</keyword>
<evidence type="ECO:0000256" key="1">
    <source>
        <dbReference type="SAM" id="Phobius"/>
    </source>
</evidence>
<sequence length="131" mass="13511">MPFCDNCGKPTYPLDTVCSNCGAPVKQPAPPVYTPAPASVPASDVEPQQGSPFAVLSSWSFVGSLLLMAIPIAGFIIAIVWAAGSTGNLNRRNLARANLILMGIGIALYIVVVIAALALGGSAFLLNDLVQ</sequence>
<gene>
    <name evidence="2" type="ORF">SDC9_98206</name>
</gene>
<evidence type="ECO:0000313" key="2">
    <source>
        <dbReference type="EMBL" id="MPM51457.1"/>
    </source>
</evidence>
<keyword evidence="1" id="KW-0472">Membrane</keyword>
<organism evidence="2">
    <name type="scientific">bioreactor metagenome</name>
    <dbReference type="NCBI Taxonomy" id="1076179"/>
    <lineage>
        <taxon>unclassified sequences</taxon>
        <taxon>metagenomes</taxon>
        <taxon>ecological metagenomes</taxon>
    </lineage>
</organism>
<feature type="transmembrane region" description="Helical" evidence="1">
    <location>
        <begin position="61"/>
        <end position="87"/>
    </location>
</feature>
<proteinExistence type="predicted"/>
<keyword evidence="1" id="KW-0812">Transmembrane</keyword>
<accession>A0A645AEK6</accession>
<feature type="transmembrane region" description="Helical" evidence="1">
    <location>
        <begin position="99"/>
        <end position="126"/>
    </location>
</feature>
<name>A0A645AEK6_9ZZZZ</name>